<dbReference type="EMBL" id="KC821607">
    <property type="protein sequence ID" value="AGO47294.1"/>
    <property type="molecule type" value="Genomic_DNA"/>
</dbReference>
<reference evidence="2" key="2">
    <citation type="submission" date="2013-03" db="EMBL/GenBank/DDBJ databases">
        <title>The Cellulophaga phages: a novel, diverse, and globally ubiquitous model system.</title>
        <authorList>
            <person name="Holmfeldt K."/>
            <person name="Solonenko N."/>
            <person name="Shah M."/>
            <person name="Corrier K."/>
            <person name="Riemann L."/>
            <person name="VerBerkmoes N.C."/>
            <person name="Sullivan M.B."/>
        </authorList>
    </citation>
    <scope>NUCLEOTIDE SEQUENCE [LARGE SCALE GENOMIC DNA]</scope>
</reference>
<reference evidence="1 2" key="1">
    <citation type="journal article" date="2013" name="Proc. Natl. Acad. Sci. U.S.A.">
        <title>Twelve previously unknown phage genera are ubiquitous in global oceans.</title>
        <authorList>
            <person name="Holmfeldt K."/>
            <person name="Solonenko N."/>
            <person name="Shah M."/>
            <person name="Corrier K."/>
            <person name="Riemann L."/>
            <person name="Verberkmoes N.C."/>
            <person name="Sullivan M.B."/>
        </authorList>
    </citation>
    <scope>NUCLEOTIDE SEQUENCE [LARGE SCALE GENOMIC DNA]</scope>
    <source>
        <strain evidence="1">Phi19:1</strain>
    </source>
</reference>
<accession>R9ZVS2</accession>
<evidence type="ECO:0000313" key="1">
    <source>
        <dbReference type="EMBL" id="AGO47294.1"/>
    </source>
</evidence>
<gene>
    <name evidence="1" type="ORF">Phi19:1_gp004</name>
</gene>
<dbReference type="GeneID" id="16880932"/>
<sequence>MIIFKLNCLRCCLVLYICRVIINKLKDMNYESFMNQRNRLGNLYNVVRNSDRKEVLRGANYNSTISLIGEDKNLYEIYFY</sequence>
<keyword evidence="2" id="KW-1185">Reference proteome</keyword>
<dbReference type="KEGG" id="vg:16880932"/>
<dbReference type="Proteomes" id="UP000014730">
    <property type="component" value="Segment"/>
</dbReference>
<evidence type="ECO:0000313" key="2">
    <source>
        <dbReference type="Proteomes" id="UP000014730"/>
    </source>
</evidence>
<protein>
    <submittedName>
        <fullName evidence="1">Uncharacterized protein</fullName>
    </submittedName>
</protein>
<organism evidence="1 2">
    <name type="scientific">Cellulophaga phage phi19:1</name>
    <dbReference type="NCBI Taxonomy" id="1327970"/>
    <lineage>
        <taxon>Viruses</taxon>
        <taxon>Duplodnaviria</taxon>
        <taxon>Heunggongvirae</taxon>
        <taxon>Uroviricota</taxon>
        <taxon>Caudoviricetes</taxon>
        <taxon>Assiduviridae</taxon>
        <taxon>Cellubavirus</taxon>
        <taxon>Cellubavirus phi19una</taxon>
    </lineage>
</organism>
<proteinExistence type="predicted"/>
<dbReference type="RefSeq" id="YP_008241697.1">
    <property type="nucleotide sequence ID" value="NC_021799.1"/>
</dbReference>
<name>R9ZVS2_9CAUD</name>